<accession>A0ABV7LGH8</accession>
<sequence>MTAIALAGVAGGGPLAWASGAMAADLPSGPYGGAPAEQAVRACSEHGGGFFAIPGSDTCLRIGGMVEANATMTTPQERGASSRYGVIVTGRIDADARTSTDWGALRTFVRFDISSLTGTGVSGDKARLGSGFGATGVDTWGKAQKGVDVSRAFIQFGGLTAGRASSFFEFYAHDVEMLGATPASDASPVNLLAWTFGLSKGWSLTLSAEDGIWRRRPVAWSGAVHADGSWSPDGWTPGATPVALVPLGAGPDGRPIFGRVDVRQRDTMPDVVAALRLDRSWGALQFSGALRRLDVRGTVRDGNGAIVAGHGPAGKYGGAVQAGVMLNLPALGDGDRLWLQAAWGRGALSYTGAAPLGFDTLNGNQFGKITAWSADALVGPDGQLRLSRSWSAVAALQHYWRPDFAQSVFAGYGRVSYGRGLTAGMGTAGGFAGPIPGNGVLAVGTRLDWEPVKDLFVSGEVAWTRLRNSRPAVEASRVAWTPRQENGWNARLQIQRSF</sequence>
<evidence type="ECO:0000256" key="1">
    <source>
        <dbReference type="ARBA" id="ARBA00009521"/>
    </source>
</evidence>
<evidence type="ECO:0000256" key="7">
    <source>
        <dbReference type="ARBA" id="ARBA00023114"/>
    </source>
</evidence>
<evidence type="ECO:0000256" key="10">
    <source>
        <dbReference type="RuleBase" id="RU364005"/>
    </source>
</evidence>
<reference evidence="12" key="1">
    <citation type="journal article" date="2019" name="Int. J. Syst. Evol. Microbiol.">
        <title>The Global Catalogue of Microorganisms (GCM) 10K type strain sequencing project: providing services to taxonomists for standard genome sequencing and annotation.</title>
        <authorList>
            <consortium name="The Broad Institute Genomics Platform"/>
            <consortium name="The Broad Institute Genome Sequencing Center for Infectious Disease"/>
            <person name="Wu L."/>
            <person name="Ma J."/>
        </authorList>
    </citation>
    <scope>NUCLEOTIDE SEQUENCE [LARGE SCALE GENOMIC DNA]</scope>
    <source>
        <strain evidence="12">CCM 7941</strain>
    </source>
</reference>
<keyword evidence="3 10" id="KW-1134">Transmembrane beta strand</keyword>
<gene>
    <name evidence="11" type="ORF">ACFOEX_07795</name>
</gene>
<keyword evidence="2 10" id="KW-0813">Transport</keyword>
<dbReference type="RefSeq" id="WP_376831530.1">
    <property type="nucleotide sequence ID" value="NZ_JBHLWR010000006.1"/>
</dbReference>
<evidence type="ECO:0000256" key="2">
    <source>
        <dbReference type="ARBA" id="ARBA00022448"/>
    </source>
</evidence>
<evidence type="ECO:0000313" key="12">
    <source>
        <dbReference type="Proteomes" id="UP001595536"/>
    </source>
</evidence>
<comment type="similarity">
    <text evidence="1 10">Belongs to the alphaproteobacteria porin family.</text>
</comment>
<proteinExistence type="inferred from homology"/>
<organism evidence="11 12">
    <name type="scientific">Camelimonas abortus</name>
    <dbReference type="NCBI Taxonomy" id="1017184"/>
    <lineage>
        <taxon>Bacteria</taxon>
        <taxon>Pseudomonadati</taxon>
        <taxon>Pseudomonadota</taxon>
        <taxon>Alphaproteobacteria</taxon>
        <taxon>Hyphomicrobiales</taxon>
        <taxon>Chelatococcaceae</taxon>
        <taxon>Camelimonas</taxon>
    </lineage>
</organism>
<dbReference type="Pfam" id="PF02530">
    <property type="entry name" value="Porin_2"/>
    <property type="match status" value="1"/>
</dbReference>
<evidence type="ECO:0000256" key="9">
    <source>
        <dbReference type="ARBA" id="ARBA00023237"/>
    </source>
</evidence>
<comment type="subcellular location">
    <subcellularLocation>
        <location evidence="10">Cell outer membrane</location>
        <topology evidence="10">Multi-pass membrane protein</topology>
    </subcellularLocation>
</comment>
<keyword evidence="9 10" id="KW-0998">Cell outer membrane</keyword>
<evidence type="ECO:0000256" key="4">
    <source>
        <dbReference type="ARBA" id="ARBA00022692"/>
    </source>
</evidence>
<keyword evidence="5 10" id="KW-0732">Signal</keyword>
<comment type="function">
    <text evidence="10">Forms passive diffusion pores that allow small molecular weight hydrophilic materials across the outer membrane.</text>
</comment>
<evidence type="ECO:0000256" key="8">
    <source>
        <dbReference type="ARBA" id="ARBA00023136"/>
    </source>
</evidence>
<evidence type="ECO:0000256" key="5">
    <source>
        <dbReference type="ARBA" id="ARBA00022729"/>
    </source>
</evidence>
<keyword evidence="4 10" id="KW-0812">Transmembrane</keyword>
<keyword evidence="12" id="KW-1185">Reference proteome</keyword>
<name>A0ABV7LGH8_9HYPH</name>
<evidence type="ECO:0000256" key="3">
    <source>
        <dbReference type="ARBA" id="ARBA00022452"/>
    </source>
</evidence>
<dbReference type="Proteomes" id="UP001595536">
    <property type="component" value="Unassembled WGS sequence"/>
</dbReference>
<dbReference type="InterPro" id="IPR003684">
    <property type="entry name" value="Porin_alphabac"/>
</dbReference>
<evidence type="ECO:0000313" key="11">
    <source>
        <dbReference type="EMBL" id="MFC3266253.1"/>
    </source>
</evidence>
<comment type="caution">
    <text evidence="11">The sequence shown here is derived from an EMBL/GenBank/DDBJ whole genome shotgun (WGS) entry which is preliminary data.</text>
</comment>
<feature type="chain" id="PRO_5044950733" description="Porin" evidence="10">
    <location>
        <begin position="24"/>
        <end position="498"/>
    </location>
</feature>
<keyword evidence="8 10" id="KW-0472">Membrane</keyword>
<comment type="domain">
    <text evidence="10">Consists of 16-stranded beta-barrel sheets, with large surface-exposed loops, that form a transmembrane pore at the center of each barrel. The pore is partially ocluded by a peptide loop that folds into the pore lumen.</text>
</comment>
<feature type="signal peptide" evidence="10">
    <location>
        <begin position="1"/>
        <end position="23"/>
    </location>
</feature>
<evidence type="ECO:0000256" key="6">
    <source>
        <dbReference type="ARBA" id="ARBA00023065"/>
    </source>
</evidence>
<keyword evidence="6 10" id="KW-0406">Ion transport</keyword>
<protein>
    <recommendedName>
        <fullName evidence="10">Porin</fullName>
    </recommendedName>
</protein>
<keyword evidence="7 10" id="KW-0626">Porin</keyword>
<dbReference type="EMBL" id="JBHRUV010000032">
    <property type="protein sequence ID" value="MFC3266253.1"/>
    <property type="molecule type" value="Genomic_DNA"/>
</dbReference>